<gene>
    <name evidence="7" type="ORF">XD66_0042</name>
</gene>
<comment type="caution">
    <text evidence="7">The sequence shown here is derived from an EMBL/GenBank/DDBJ whole genome shotgun (WGS) entry which is preliminary data.</text>
</comment>
<dbReference type="GO" id="GO:0046872">
    <property type="term" value="F:metal ion binding"/>
    <property type="evidence" value="ECO:0007669"/>
    <property type="project" value="UniProtKB-KW"/>
</dbReference>
<dbReference type="Proteomes" id="UP000053326">
    <property type="component" value="Unassembled WGS sequence"/>
</dbReference>
<dbReference type="SUPFAM" id="SSF56281">
    <property type="entry name" value="Metallo-hydrolase/oxidoreductase"/>
    <property type="match status" value="1"/>
</dbReference>
<dbReference type="InterPro" id="IPR001279">
    <property type="entry name" value="Metallo-B-lactamas"/>
</dbReference>
<dbReference type="GO" id="GO:0016787">
    <property type="term" value="F:hydrolase activity"/>
    <property type="evidence" value="ECO:0007669"/>
    <property type="project" value="UniProtKB-KW"/>
</dbReference>
<evidence type="ECO:0000313" key="7">
    <source>
        <dbReference type="EMBL" id="KUK37265.1"/>
    </source>
</evidence>
<name>A0A101FHR3_9THEO</name>
<dbReference type="SMART" id="SM00849">
    <property type="entry name" value="Lactamase_B"/>
    <property type="match status" value="1"/>
</dbReference>
<dbReference type="InterPro" id="IPR036866">
    <property type="entry name" value="RibonucZ/Hydroxyglut_hydro"/>
</dbReference>
<comment type="cofactor">
    <cofactor evidence="1">
        <name>Zn(2+)</name>
        <dbReference type="ChEBI" id="CHEBI:29105"/>
    </cofactor>
</comment>
<dbReference type="InterPro" id="IPR051013">
    <property type="entry name" value="MBL_superfamily_lactonases"/>
</dbReference>
<evidence type="ECO:0000256" key="1">
    <source>
        <dbReference type="ARBA" id="ARBA00001947"/>
    </source>
</evidence>
<dbReference type="PANTHER" id="PTHR42978:SF2">
    <property type="entry name" value="102 KBASES UNSTABLE REGION: FROM 1 TO 119443"/>
    <property type="match status" value="1"/>
</dbReference>
<reference evidence="8" key="1">
    <citation type="journal article" date="2015" name="MBio">
        <title>Genome-Resolved Metagenomic Analysis Reveals Roles for Candidate Phyla and Other Microbial Community Members in Biogeochemical Transformations in Oil Reservoirs.</title>
        <authorList>
            <person name="Hu P."/>
            <person name="Tom L."/>
            <person name="Singh A."/>
            <person name="Thomas B.C."/>
            <person name="Baker B.J."/>
            <person name="Piceno Y.M."/>
            <person name="Andersen G.L."/>
            <person name="Banfield J.F."/>
        </authorList>
    </citation>
    <scope>NUCLEOTIDE SEQUENCE [LARGE SCALE GENOMIC DNA]</scope>
</reference>
<sequence length="252" mass="28554">MKVTALTTVLHEIDNLLIRNIPVTSTVVELDDKMLAIIDTGMYGNPGLLESLEEAGYSPLDFSLVINTHIHPDHVGGNRHFKNARILISRQELAYERDFAARLRESKDPAAGLHSMGRHVRDQEILLARELKKLTEAYPADKLVGDPEQLEFFEDQPLLPKNLSVVSVPGHSIGSRAVILQDKSRAVLVAGDALYHRDLWRKNSAGILHYNADLFMNNARRISRFRGIIIPGHDRAFDNHSRRYLEEDTFYL</sequence>
<dbReference type="Gene3D" id="3.60.15.10">
    <property type="entry name" value="Ribonuclease Z/Hydroxyacylglutathione hydrolase-like"/>
    <property type="match status" value="1"/>
</dbReference>
<dbReference type="Pfam" id="PF00753">
    <property type="entry name" value="Lactamase_B"/>
    <property type="match status" value="1"/>
</dbReference>
<keyword evidence="4" id="KW-0378">Hydrolase</keyword>
<dbReference type="AlphaFoldDB" id="A0A101FHR3"/>
<dbReference type="EMBL" id="LGFO01000002">
    <property type="protein sequence ID" value="KUK37265.1"/>
    <property type="molecule type" value="Genomic_DNA"/>
</dbReference>
<protein>
    <submittedName>
        <fullName evidence="7">Beta-lactamase-like protein</fullName>
    </submittedName>
</protein>
<evidence type="ECO:0000256" key="3">
    <source>
        <dbReference type="ARBA" id="ARBA00022723"/>
    </source>
</evidence>
<proteinExistence type="inferred from homology"/>
<evidence type="ECO:0000256" key="4">
    <source>
        <dbReference type="ARBA" id="ARBA00022801"/>
    </source>
</evidence>
<feature type="domain" description="Metallo-beta-lactamase" evidence="6">
    <location>
        <begin position="22"/>
        <end position="233"/>
    </location>
</feature>
<evidence type="ECO:0000313" key="8">
    <source>
        <dbReference type="Proteomes" id="UP000053326"/>
    </source>
</evidence>
<evidence type="ECO:0000256" key="5">
    <source>
        <dbReference type="ARBA" id="ARBA00022833"/>
    </source>
</evidence>
<organism evidence="7 8">
    <name type="scientific">Thermacetogenium phaeum</name>
    <dbReference type="NCBI Taxonomy" id="85874"/>
    <lineage>
        <taxon>Bacteria</taxon>
        <taxon>Bacillati</taxon>
        <taxon>Bacillota</taxon>
        <taxon>Clostridia</taxon>
        <taxon>Thermoanaerobacterales</taxon>
        <taxon>Thermoanaerobacteraceae</taxon>
        <taxon>Thermacetogenium</taxon>
    </lineage>
</organism>
<keyword evidence="5" id="KW-0862">Zinc</keyword>
<accession>A0A101FHR3</accession>
<dbReference type="OMA" id="PGHTPYH"/>
<comment type="similarity">
    <text evidence="2">Belongs to the metallo-beta-lactamase superfamily.</text>
</comment>
<dbReference type="PANTHER" id="PTHR42978">
    <property type="entry name" value="QUORUM-QUENCHING LACTONASE YTNP-RELATED-RELATED"/>
    <property type="match status" value="1"/>
</dbReference>
<keyword evidence="3" id="KW-0479">Metal-binding</keyword>
<evidence type="ECO:0000256" key="2">
    <source>
        <dbReference type="ARBA" id="ARBA00007749"/>
    </source>
</evidence>
<evidence type="ECO:0000259" key="6">
    <source>
        <dbReference type="SMART" id="SM00849"/>
    </source>
</evidence>